<feature type="domain" description="DDE-1" evidence="2">
    <location>
        <begin position="2"/>
        <end position="86"/>
    </location>
</feature>
<protein>
    <recommendedName>
        <fullName evidence="2">DDE-1 domain-containing protein</fullName>
    </recommendedName>
</protein>
<evidence type="ECO:0000313" key="3">
    <source>
        <dbReference type="EMBL" id="GBN57811.1"/>
    </source>
</evidence>
<organism evidence="4 6">
    <name type="scientific">Araneus ventricosus</name>
    <name type="common">Orbweaver spider</name>
    <name type="synonym">Epeira ventricosa</name>
    <dbReference type="NCBI Taxonomy" id="182803"/>
    <lineage>
        <taxon>Eukaryota</taxon>
        <taxon>Metazoa</taxon>
        <taxon>Ecdysozoa</taxon>
        <taxon>Arthropoda</taxon>
        <taxon>Chelicerata</taxon>
        <taxon>Arachnida</taxon>
        <taxon>Araneae</taxon>
        <taxon>Araneomorphae</taxon>
        <taxon>Entelegynae</taxon>
        <taxon>Araneoidea</taxon>
        <taxon>Araneidae</taxon>
        <taxon>Araneus</taxon>
    </lineage>
</organism>
<dbReference type="OrthoDB" id="10056141at2759"/>
<dbReference type="EMBL" id="BGPR01013035">
    <property type="protein sequence ID" value="GBN58962.1"/>
    <property type="molecule type" value="Genomic_DNA"/>
</dbReference>
<evidence type="ECO:0000313" key="4">
    <source>
        <dbReference type="EMBL" id="GBN58915.1"/>
    </source>
</evidence>
<feature type="compositionally biased region" description="Polar residues" evidence="1">
    <location>
        <begin position="98"/>
        <end position="109"/>
    </location>
</feature>
<evidence type="ECO:0000313" key="5">
    <source>
        <dbReference type="EMBL" id="GBN58962.1"/>
    </source>
</evidence>
<gene>
    <name evidence="3" type="ORF">AVEN_121484_1</name>
    <name evidence="4" type="ORF">AVEN_15637_1</name>
    <name evidence="5" type="ORF">AVEN_194176_1</name>
</gene>
<dbReference type="GO" id="GO:0003676">
    <property type="term" value="F:nucleic acid binding"/>
    <property type="evidence" value="ECO:0007669"/>
    <property type="project" value="InterPro"/>
</dbReference>
<dbReference type="InterPro" id="IPR004875">
    <property type="entry name" value="DDE_SF_endonuclease_dom"/>
</dbReference>
<keyword evidence="6" id="KW-1185">Reference proteome</keyword>
<evidence type="ECO:0000259" key="2">
    <source>
        <dbReference type="Pfam" id="PF03184"/>
    </source>
</evidence>
<dbReference type="Pfam" id="PF03184">
    <property type="entry name" value="DDE_1"/>
    <property type="match status" value="1"/>
</dbReference>
<feature type="region of interest" description="Disordered" evidence="1">
    <location>
        <begin position="82"/>
        <end position="109"/>
    </location>
</feature>
<evidence type="ECO:0000256" key="1">
    <source>
        <dbReference type="SAM" id="MobiDB-lite"/>
    </source>
</evidence>
<sequence length="109" mass="12388">MIGRSKKPRCFAKIKSFLLTYKSNQKAWMTSEIFGDWLKGIDKEMAKKKRRTLLFIDNCNTDSNFLALKNITVKFLPANTTSKLQSTRPGDNPELPSWLSSANCEKTPG</sequence>
<dbReference type="Proteomes" id="UP000499080">
    <property type="component" value="Unassembled WGS sequence"/>
</dbReference>
<dbReference type="EMBL" id="BGPR01013022">
    <property type="protein sequence ID" value="GBN58915.1"/>
    <property type="molecule type" value="Genomic_DNA"/>
</dbReference>
<dbReference type="AlphaFoldDB" id="A0A4Y2Q416"/>
<comment type="caution">
    <text evidence="4">The sequence shown here is derived from an EMBL/GenBank/DDBJ whole genome shotgun (WGS) entry which is preliminary data.</text>
</comment>
<name>A0A4Y2Q416_ARAVE</name>
<proteinExistence type="predicted"/>
<evidence type="ECO:0000313" key="6">
    <source>
        <dbReference type="Proteomes" id="UP000499080"/>
    </source>
</evidence>
<reference evidence="4 6" key="1">
    <citation type="journal article" date="2019" name="Sci. Rep.">
        <title>Orb-weaving spider Araneus ventricosus genome elucidates the spidroin gene catalogue.</title>
        <authorList>
            <person name="Kono N."/>
            <person name="Nakamura H."/>
            <person name="Ohtoshi R."/>
            <person name="Moran D.A.P."/>
            <person name="Shinohara A."/>
            <person name="Yoshida Y."/>
            <person name="Fujiwara M."/>
            <person name="Mori M."/>
            <person name="Tomita M."/>
            <person name="Arakawa K."/>
        </authorList>
    </citation>
    <scope>NUCLEOTIDE SEQUENCE [LARGE SCALE GENOMIC DNA]</scope>
</reference>
<accession>A0A4Y2Q416</accession>
<dbReference type="EMBL" id="BGPR01012820">
    <property type="protein sequence ID" value="GBN57811.1"/>
    <property type="molecule type" value="Genomic_DNA"/>
</dbReference>